<comment type="caution">
    <text evidence="8">The sequence shown here is derived from an EMBL/GenBank/DDBJ whole genome shotgun (WGS) entry which is preliminary data.</text>
</comment>
<dbReference type="InterPro" id="IPR036864">
    <property type="entry name" value="Zn2-C6_fun-type_DNA-bd_sf"/>
</dbReference>
<accession>A0A9P8VQP2</accession>
<dbReference type="PANTHER" id="PTHR36206">
    <property type="entry name" value="ASPERCRYPTIN BIOSYNTHESIS CLUSTER-SPECIFIC TRANSCRIPTION REGULATOR ATNN-RELATED"/>
    <property type="match status" value="1"/>
</dbReference>
<dbReference type="GO" id="GO:0000981">
    <property type="term" value="F:DNA-binding transcription factor activity, RNA polymerase II-specific"/>
    <property type="evidence" value="ECO:0007669"/>
    <property type="project" value="InterPro"/>
</dbReference>
<dbReference type="AlphaFoldDB" id="A0A9P8VQP2"/>
<evidence type="ECO:0000313" key="9">
    <source>
        <dbReference type="Proteomes" id="UP000777438"/>
    </source>
</evidence>
<feature type="non-terminal residue" evidence="8">
    <location>
        <position position="1"/>
    </location>
</feature>
<evidence type="ECO:0000256" key="4">
    <source>
        <dbReference type="ARBA" id="ARBA00023125"/>
    </source>
</evidence>
<evidence type="ECO:0000313" key="8">
    <source>
        <dbReference type="EMBL" id="KAH6868899.1"/>
    </source>
</evidence>
<dbReference type="PANTHER" id="PTHR36206:SF13">
    <property type="entry name" value="TRANSCRIPTIONAL REGULATORY PROTEIN MOC3"/>
    <property type="match status" value="1"/>
</dbReference>
<keyword evidence="5" id="KW-0804">Transcription</keyword>
<dbReference type="EMBL" id="JAGPYM010000085">
    <property type="protein sequence ID" value="KAH6868899.1"/>
    <property type="molecule type" value="Genomic_DNA"/>
</dbReference>
<dbReference type="InterPro" id="IPR052360">
    <property type="entry name" value="Transcr_Regulatory_Proteins"/>
</dbReference>
<evidence type="ECO:0000256" key="3">
    <source>
        <dbReference type="ARBA" id="ARBA00023015"/>
    </source>
</evidence>
<dbReference type="CDD" id="cd00067">
    <property type="entry name" value="GAL4"/>
    <property type="match status" value="1"/>
</dbReference>
<keyword evidence="4" id="KW-0238">DNA-binding</keyword>
<keyword evidence="2" id="KW-0862">Zinc</keyword>
<gene>
    <name evidence="8" type="ORF">B0T10DRAFT_501989</name>
</gene>
<keyword evidence="3" id="KW-0805">Transcription regulation</keyword>
<dbReference type="OrthoDB" id="2593732at2759"/>
<keyword evidence="1" id="KW-0479">Metal-binding</keyword>
<evidence type="ECO:0000256" key="5">
    <source>
        <dbReference type="ARBA" id="ARBA00023163"/>
    </source>
</evidence>
<name>A0A9P8VQP2_9HYPO</name>
<keyword evidence="6" id="KW-0539">Nucleus</keyword>
<protein>
    <recommendedName>
        <fullName evidence="7">Zn(2)-C6 fungal-type domain-containing protein</fullName>
    </recommendedName>
</protein>
<evidence type="ECO:0000256" key="1">
    <source>
        <dbReference type="ARBA" id="ARBA00022723"/>
    </source>
</evidence>
<evidence type="ECO:0000256" key="6">
    <source>
        <dbReference type="ARBA" id="ARBA00023242"/>
    </source>
</evidence>
<reference evidence="8 9" key="1">
    <citation type="journal article" date="2021" name="Nat. Commun.">
        <title>Genetic determinants of endophytism in the Arabidopsis root mycobiome.</title>
        <authorList>
            <person name="Mesny F."/>
            <person name="Miyauchi S."/>
            <person name="Thiergart T."/>
            <person name="Pickel B."/>
            <person name="Atanasova L."/>
            <person name="Karlsson M."/>
            <person name="Huettel B."/>
            <person name="Barry K.W."/>
            <person name="Haridas S."/>
            <person name="Chen C."/>
            <person name="Bauer D."/>
            <person name="Andreopoulos W."/>
            <person name="Pangilinan J."/>
            <person name="LaButti K."/>
            <person name="Riley R."/>
            <person name="Lipzen A."/>
            <person name="Clum A."/>
            <person name="Drula E."/>
            <person name="Henrissat B."/>
            <person name="Kohler A."/>
            <person name="Grigoriev I.V."/>
            <person name="Martin F.M."/>
            <person name="Hacquard S."/>
        </authorList>
    </citation>
    <scope>NUCLEOTIDE SEQUENCE [LARGE SCALE GENOMIC DNA]</scope>
    <source>
        <strain evidence="8 9">MPI-CAGE-CH-0241</strain>
    </source>
</reference>
<keyword evidence="9" id="KW-1185">Reference proteome</keyword>
<dbReference type="Proteomes" id="UP000777438">
    <property type="component" value="Unassembled WGS sequence"/>
</dbReference>
<evidence type="ECO:0000256" key="2">
    <source>
        <dbReference type="ARBA" id="ARBA00022833"/>
    </source>
</evidence>
<dbReference type="SUPFAM" id="SSF57701">
    <property type="entry name" value="Zn2/Cys6 DNA-binding domain"/>
    <property type="match status" value="1"/>
</dbReference>
<evidence type="ECO:0000259" key="7">
    <source>
        <dbReference type="Pfam" id="PF00172"/>
    </source>
</evidence>
<sequence length="530" mass="59497">MAEPLKKLKWTRKRAPKARTGCITWYVSISRHLDCSRLISLANARIRHLKCDEGKPTCQRCAKDKLVCDGYVAAIGRRPKHKVIVKPDCNLPLTSRLLLPTPLSLQPAASPGELDLCHHVRVCTVSELAKSLAPTDFWLKYALPLSHVYQPIETAVCALGSAHKYFKLQDQMDLVGRQSCEATSLGQYNLAIRAAHQYMGSPERKFEVILTCCLIFICIENLHGRHADALRHLESAFSLLNTPYQWDAAHSSTPDKRQDLTTFLRNIGPLLCGLASDTLFYMDDEISPKLVSGLVSWVEAQDPVDLGDTVAPFPSCQAAAFSLVRIQSMCDAELCSEECNEPNGDDSASCCDTEDCLIQTLFDNWNARFKAFRARFDYSKATRSEIYRLKTLELEQITWEVTLNQDSIEDDLETTDCVEILRRAESLIRYAGSGPGRIFTFDANLIPPVSLVIISCQDSDIQWKGVSLLRSIRRREGIWDSEEIADLYARIITVKEEKLVAWDDLPRDVPSLAEMANSLQLSPLSRARGN</sequence>
<organism evidence="8 9">
    <name type="scientific">Thelonectria olida</name>
    <dbReference type="NCBI Taxonomy" id="1576542"/>
    <lineage>
        <taxon>Eukaryota</taxon>
        <taxon>Fungi</taxon>
        <taxon>Dikarya</taxon>
        <taxon>Ascomycota</taxon>
        <taxon>Pezizomycotina</taxon>
        <taxon>Sordariomycetes</taxon>
        <taxon>Hypocreomycetidae</taxon>
        <taxon>Hypocreales</taxon>
        <taxon>Nectriaceae</taxon>
        <taxon>Thelonectria</taxon>
    </lineage>
</organism>
<dbReference type="InterPro" id="IPR001138">
    <property type="entry name" value="Zn2Cys6_DnaBD"/>
</dbReference>
<dbReference type="Pfam" id="PF00172">
    <property type="entry name" value="Zn_clus"/>
    <property type="match status" value="1"/>
</dbReference>
<proteinExistence type="predicted"/>
<feature type="domain" description="Zn(2)-C6 fungal-type" evidence="7">
    <location>
        <begin position="45"/>
        <end position="71"/>
    </location>
</feature>
<dbReference type="GO" id="GO:0003677">
    <property type="term" value="F:DNA binding"/>
    <property type="evidence" value="ECO:0007669"/>
    <property type="project" value="UniProtKB-KW"/>
</dbReference>
<dbReference type="GO" id="GO:0008270">
    <property type="term" value="F:zinc ion binding"/>
    <property type="evidence" value="ECO:0007669"/>
    <property type="project" value="InterPro"/>
</dbReference>